<keyword evidence="6 12" id="KW-0812">Transmembrane</keyword>
<dbReference type="InterPro" id="IPR031481">
    <property type="entry name" value="Glyco_tran_10_N"/>
</dbReference>
<name>A0A6J1WKJ1_GALME</name>
<keyword evidence="10 12" id="KW-0472">Membrane</keyword>
<dbReference type="EC" id="2.4.1.-" evidence="12"/>
<dbReference type="AlphaFoldDB" id="A0A6J1WKJ1"/>
<keyword evidence="7" id="KW-0735">Signal-anchor</keyword>
<evidence type="ECO:0000256" key="9">
    <source>
        <dbReference type="ARBA" id="ARBA00023034"/>
    </source>
</evidence>
<keyword evidence="4 12" id="KW-0328">Glycosyltransferase</keyword>
<comment type="similarity">
    <text evidence="3 12">Belongs to the glycosyltransferase 10 family.</text>
</comment>
<dbReference type="RefSeq" id="XP_026751779.2">
    <property type="nucleotide sequence ID" value="XM_026895978.2"/>
</dbReference>
<feature type="transmembrane region" description="Helical" evidence="12">
    <location>
        <begin position="12"/>
        <end position="33"/>
    </location>
</feature>
<dbReference type="PANTHER" id="PTHR48438:SF1">
    <property type="entry name" value="ALPHA-(1,3)-FUCOSYLTRANSFERASE C-RELATED"/>
    <property type="match status" value="1"/>
</dbReference>
<organism evidence="15 16">
    <name type="scientific">Galleria mellonella</name>
    <name type="common">Greater wax moth</name>
    <dbReference type="NCBI Taxonomy" id="7137"/>
    <lineage>
        <taxon>Eukaryota</taxon>
        <taxon>Metazoa</taxon>
        <taxon>Ecdysozoa</taxon>
        <taxon>Arthropoda</taxon>
        <taxon>Hexapoda</taxon>
        <taxon>Insecta</taxon>
        <taxon>Pterygota</taxon>
        <taxon>Neoptera</taxon>
        <taxon>Endopterygota</taxon>
        <taxon>Lepidoptera</taxon>
        <taxon>Glossata</taxon>
        <taxon>Ditrysia</taxon>
        <taxon>Pyraloidea</taxon>
        <taxon>Pyralidae</taxon>
        <taxon>Galleriinae</taxon>
        <taxon>Galleria</taxon>
    </lineage>
</organism>
<sequence>MYLIMKTETFAKLFFLISFTGLVMYAILAFYTFHTAYKTVSDLVQYQEKIQGLPNPEIFFGKDRYDNDLKYILIWTVTENAANPFGDGQLLFISNSCPYYNCYITTKKTLLKRDYRNFDAIIFDVNIIRNLKYKEMPRERNSVQKYIFYGKESADDMPMCSLYLDNYFNWTWSYKLNSDIVSPFVEVRDLKGNVVAPSSNVKWIENMTGLTSKQVKGINSKSKAVAWVIHKCYTRTIVERMTFAKELQHALKEHALALDVYGCKMSQCPEGDCLKAIERDYYFYLAYEDSITEDYVTSEVLKGYNYGAVPIVYGGANYHHFLPEGSYIKARSGNIEKLAAIIDYSIRNPSVYRRFFRWRNHYTIHKVENTSGVCKLCEFLNDEKRYKIQSVHENFRKWWYTGPLKERCYPRGAEKENVVLSYMNNTKHILILSSRKPLKDLTKHNSNFRLSGALCTGVWSVEDSRIFIRPASLGFTIQS</sequence>
<dbReference type="GO" id="GO:0008417">
    <property type="term" value="F:fucosyltransferase activity"/>
    <property type="evidence" value="ECO:0007669"/>
    <property type="project" value="InterPro"/>
</dbReference>
<dbReference type="Pfam" id="PF17039">
    <property type="entry name" value="Glyco_tran_10_N"/>
    <property type="match status" value="1"/>
</dbReference>
<dbReference type="InParanoid" id="A0A6J1WKJ1"/>
<evidence type="ECO:0000256" key="7">
    <source>
        <dbReference type="ARBA" id="ARBA00022968"/>
    </source>
</evidence>
<comment type="pathway">
    <text evidence="2">Protein modification; protein glycosylation.</text>
</comment>
<evidence type="ECO:0000256" key="11">
    <source>
        <dbReference type="ARBA" id="ARBA00023180"/>
    </source>
</evidence>
<reference evidence="16" key="1">
    <citation type="submission" date="2025-08" db="UniProtKB">
        <authorList>
            <consortium name="RefSeq"/>
        </authorList>
    </citation>
    <scope>IDENTIFICATION</scope>
    <source>
        <tissue evidence="16">Whole larvae</tissue>
    </source>
</reference>
<dbReference type="FunCoup" id="A0A6J1WKJ1">
    <property type="interactions" value="24"/>
</dbReference>
<evidence type="ECO:0000256" key="4">
    <source>
        <dbReference type="ARBA" id="ARBA00022676"/>
    </source>
</evidence>
<accession>A0A6J1WKJ1</accession>
<dbReference type="SUPFAM" id="SSF53756">
    <property type="entry name" value="UDP-Glycosyltransferase/glycogen phosphorylase"/>
    <property type="match status" value="1"/>
</dbReference>
<dbReference type="InterPro" id="IPR001503">
    <property type="entry name" value="Glyco_trans_10"/>
</dbReference>
<dbReference type="Pfam" id="PF00852">
    <property type="entry name" value="Glyco_transf_10"/>
    <property type="match status" value="1"/>
</dbReference>
<evidence type="ECO:0000256" key="5">
    <source>
        <dbReference type="ARBA" id="ARBA00022679"/>
    </source>
</evidence>
<evidence type="ECO:0000313" key="15">
    <source>
        <dbReference type="Proteomes" id="UP001652740"/>
    </source>
</evidence>
<evidence type="ECO:0000256" key="1">
    <source>
        <dbReference type="ARBA" id="ARBA00004447"/>
    </source>
</evidence>
<dbReference type="UniPathway" id="UPA00378"/>
<dbReference type="InterPro" id="IPR055270">
    <property type="entry name" value="Glyco_tran_10_C"/>
</dbReference>
<keyword evidence="15" id="KW-1185">Reference proteome</keyword>
<evidence type="ECO:0000259" key="13">
    <source>
        <dbReference type="Pfam" id="PF00852"/>
    </source>
</evidence>
<keyword evidence="9 12" id="KW-0333">Golgi apparatus</keyword>
<evidence type="ECO:0000256" key="10">
    <source>
        <dbReference type="ARBA" id="ARBA00023136"/>
    </source>
</evidence>
<evidence type="ECO:0000256" key="12">
    <source>
        <dbReference type="RuleBase" id="RU003832"/>
    </source>
</evidence>
<evidence type="ECO:0000256" key="2">
    <source>
        <dbReference type="ARBA" id="ARBA00004922"/>
    </source>
</evidence>
<comment type="subcellular location">
    <subcellularLocation>
        <location evidence="1 12">Golgi apparatus</location>
        <location evidence="1 12">Golgi stack membrane</location>
        <topology evidence="1 12">Single-pass type II membrane protein</topology>
    </subcellularLocation>
</comment>
<evidence type="ECO:0000256" key="6">
    <source>
        <dbReference type="ARBA" id="ARBA00022692"/>
    </source>
</evidence>
<feature type="domain" description="Fucosyltransferase N-terminal" evidence="14">
    <location>
        <begin position="69"/>
        <end position="184"/>
    </location>
</feature>
<dbReference type="GeneID" id="113512178"/>
<evidence type="ECO:0000256" key="3">
    <source>
        <dbReference type="ARBA" id="ARBA00008919"/>
    </source>
</evidence>
<dbReference type="GO" id="GO:0032580">
    <property type="term" value="C:Golgi cisterna membrane"/>
    <property type="evidence" value="ECO:0007669"/>
    <property type="project" value="UniProtKB-SubCell"/>
</dbReference>
<keyword evidence="11" id="KW-0325">Glycoprotein</keyword>
<evidence type="ECO:0000259" key="14">
    <source>
        <dbReference type="Pfam" id="PF17039"/>
    </source>
</evidence>
<dbReference type="Proteomes" id="UP001652740">
    <property type="component" value="Unplaced"/>
</dbReference>
<evidence type="ECO:0000256" key="8">
    <source>
        <dbReference type="ARBA" id="ARBA00022989"/>
    </source>
</evidence>
<dbReference type="InterPro" id="IPR038577">
    <property type="entry name" value="GT10-like_C_sf"/>
</dbReference>
<dbReference type="PANTHER" id="PTHR48438">
    <property type="entry name" value="ALPHA-(1,3)-FUCOSYLTRANSFERASE C-RELATED"/>
    <property type="match status" value="1"/>
</dbReference>
<proteinExistence type="inferred from homology"/>
<gene>
    <name evidence="16" type="primary">LOC113512178</name>
</gene>
<evidence type="ECO:0000313" key="16">
    <source>
        <dbReference type="RefSeq" id="XP_026751779.2"/>
    </source>
</evidence>
<feature type="domain" description="Fucosyltransferase C-terminal" evidence="13">
    <location>
        <begin position="219"/>
        <end position="388"/>
    </location>
</feature>
<keyword evidence="5 12" id="KW-0808">Transferase</keyword>
<keyword evidence="8 12" id="KW-1133">Transmembrane helix</keyword>
<dbReference type="Gene3D" id="3.40.50.11660">
    <property type="entry name" value="Glycosyl transferase family 10, C-terminal domain"/>
    <property type="match status" value="1"/>
</dbReference>
<protein>
    <recommendedName>
        <fullName evidence="12">Fucosyltransferase</fullName>
        <ecNumber evidence="12">2.4.1.-</ecNumber>
    </recommendedName>
</protein>
<dbReference type="KEGG" id="gmw:113512178"/>